<protein>
    <recommendedName>
        <fullName evidence="4">Probable multidrug resistance protein NorM</fullName>
    </recommendedName>
    <alternativeName>
        <fullName evidence="12">Multidrug-efflux transporter</fullName>
    </alternativeName>
</protein>
<keyword evidence="10" id="KW-0406">Ion transport</keyword>
<keyword evidence="9 13" id="KW-1133">Transmembrane helix</keyword>
<evidence type="ECO:0000256" key="1">
    <source>
        <dbReference type="ARBA" id="ARBA00003408"/>
    </source>
</evidence>
<gene>
    <name evidence="14" type="primary">norM</name>
    <name evidence="14" type="ORF">HMPREF9083_0884</name>
</gene>
<dbReference type="EMBL" id="AFBB01000017">
    <property type="protein sequence ID" value="EGF13567.1"/>
    <property type="molecule type" value="Genomic_DNA"/>
</dbReference>
<dbReference type="GO" id="GO:0006811">
    <property type="term" value="P:monoatomic ion transport"/>
    <property type="evidence" value="ECO:0007669"/>
    <property type="project" value="UniProtKB-KW"/>
</dbReference>
<feature type="transmembrane region" description="Helical" evidence="13">
    <location>
        <begin position="148"/>
        <end position="170"/>
    </location>
</feature>
<feature type="transmembrane region" description="Helical" evidence="13">
    <location>
        <begin position="182"/>
        <end position="204"/>
    </location>
</feature>
<keyword evidence="7" id="KW-1003">Cell membrane</keyword>
<evidence type="ECO:0000256" key="6">
    <source>
        <dbReference type="ARBA" id="ARBA00022449"/>
    </source>
</evidence>
<feature type="transmembrane region" description="Helical" evidence="13">
    <location>
        <begin position="404"/>
        <end position="423"/>
    </location>
</feature>
<dbReference type="eggNOG" id="COG0534">
    <property type="taxonomic scope" value="Bacteria"/>
</dbReference>
<dbReference type="Pfam" id="PF01554">
    <property type="entry name" value="MatE"/>
    <property type="match status" value="2"/>
</dbReference>
<comment type="function">
    <text evidence="1">Multidrug efflux pump.</text>
</comment>
<accession>F2BXD7</accession>
<reference evidence="14 15" key="1">
    <citation type="submission" date="2011-02" db="EMBL/GenBank/DDBJ databases">
        <authorList>
            <person name="Muzny D."/>
            <person name="Qin X."/>
            <person name="Deng J."/>
            <person name="Jiang H."/>
            <person name="Liu Y."/>
            <person name="Qu J."/>
            <person name="Song X.-Z."/>
            <person name="Zhang L."/>
            <person name="Thornton R."/>
            <person name="Coyle M."/>
            <person name="Francisco L."/>
            <person name="Jackson L."/>
            <person name="Javaid M."/>
            <person name="Korchina V."/>
            <person name="Kovar C."/>
            <person name="Mata R."/>
            <person name="Mathew T."/>
            <person name="Ngo R."/>
            <person name="Nguyen L."/>
            <person name="Nguyen N."/>
            <person name="Okwuonu G."/>
            <person name="Ongeri F."/>
            <person name="Pham C."/>
            <person name="Simmons D."/>
            <person name="Wilczek-Boney K."/>
            <person name="Hale W."/>
            <person name="Jakkamsetti A."/>
            <person name="Pham P."/>
            <person name="Ruth R."/>
            <person name="San Lucas F."/>
            <person name="Warren J."/>
            <person name="Zhang J."/>
            <person name="Zhao Z."/>
            <person name="Zhou C."/>
            <person name="Zhu D."/>
            <person name="Lee S."/>
            <person name="Bess C."/>
            <person name="Blankenburg K."/>
            <person name="Forbes L."/>
            <person name="Fu Q."/>
            <person name="Gubbala S."/>
            <person name="Hirani K."/>
            <person name="Jayaseelan J.C."/>
            <person name="Lara F."/>
            <person name="Munidasa M."/>
            <person name="Palculict T."/>
            <person name="Patil S."/>
            <person name="Pu L.-L."/>
            <person name="Saada N."/>
            <person name="Tang L."/>
            <person name="Weissenberger G."/>
            <person name="Zhu Y."/>
            <person name="Hemphill L."/>
            <person name="Shang Y."/>
            <person name="Youmans B."/>
            <person name="Ayvaz T."/>
            <person name="Ross M."/>
            <person name="Santibanez J."/>
            <person name="Aqrawi P."/>
            <person name="Gross S."/>
            <person name="Joshi V."/>
            <person name="Fowler G."/>
            <person name="Nazareth L."/>
            <person name="Reid J."/>
            <person name="Worley K."/>
            <person name="Petrosino J."/>
            <person name="Highlander S."/>
            <person name="Gibbs R."/>
        </authorList>
    </citation>
    <scope>NUCLEOTIDE SEQUENCE [LARGE SCALE GENOMIC DNA]</scope>
    <source>
        <strain evidence="14 15">DSM 19965</strain>
    </source>
</reference>
<evidence type="ECO:0000256" key="5">
    <source>
        <dbReference type="ARBA" id="ARBA00022448"/>
    </source>
</evidence>
<keyword evidence="5" id="KW-0813">Transport</keyword>
<dbReference type="InterPro" id="IPR002528">
    <property type="entry name" value="MATE_fam"/>
</dbReference>
<feature type="transmembrane region" description="Helical" evidence="13">
    <location>
        <begin position="210"/>
        <end position="231"/>
    </location>
</feature>
<feature type="transmembrane region" description="Helical" evidence="13">
    <location>
        <begin position="30"/>
        <end position="50"/>
    </location>
</feature>
<evidence type="ECO:0000313" key="15">
    <source>
        <dbReference type="Proteomes" id="UP000003503"/>
    </source>
</evidence>
<evidence type="ECO:0000256" key="10">
    <source>
        <dbReference type="ARBA" id="ARBA00023065"/>
    </source>
</evidence>
<name>F2BXD7_9FIRM</name>
<dbReference type="HOGENOM" id="CLU_012893_6_0_9"/>
<proteinExistence type="inferred from homology"/>
<dbReference type="AlphaFoldDB" id="F2BXD7"/>
<feature type="transmembrane region" description="Helical" evidence="13">
    <location>
        <begin position="371"/>
        <end position="392"/>
    </location>
</feature>
<comment type="subcellular location">
    <subcellularLocation>
        <location evidence="2">Cell membrane</location>
        <topology evidence="2">Multi-pass membrane protein</topology>
    </subcellularLocation>
</comment>
<evidence type="ECO:0000256" key="7">
    <source>
        <dbReference type="ARBA" id="ARBA00022475"/>
    </source>
</evidence>
<dbReference type="GO" id="GO:0005886">
    <property type="term" value="C:plasma membrane"/>
    <property type="evidence" value="ECO:0007669"/>
    <property type="project" value="UniProtKB-SubCell"/>
</dbReference>
<feature type="transmembrane region" description="Helical" evidence="13">
    <location>
        <begin position="335"/>
        <end position="359"/>
    </location>
</feature>
<dbReference type="GO" id="GO:0042910">
    <property type="term" value="F:xenobiotic transmembrane transporter activity"/>
    <property type="evidence" value="ECO:0007669"/>
    <property type="project" value="InterPro"/>
</dbReference>
<dbReference type="PANTHER" id="PTHR43298:SF2">
    <property type="entry name" value="FMN_FAD EXPORTER YEEO-RELATED"/>
    <property type="match status" value="1"/>
</dbReference>
<evidence type="ECO:0000256" key="2">
    <source>
        <dbReference type="ARBA" id="ARBA00004651"/>
    </source>
</evidence>
<feature type="transmembrane region" description="Helical" evidence="13">
    <location>
        <begin position="62"/>
        <end position="84"/>
    </location>
</feature>
<dbReference type="PANTHER" id="PTHR43298">
    <property type="entry name" value="MULTIDRUG RESISTANCE PROTEIN NORM-RELATED"/>
    <property type="match status" value="1"/>
</dbReference>
<feature type="transmembrane region" description="Helical" evidence="13">
    <location>
        <begin position="435"/>
        <end position="456"/>
    </location>
</feature>
<evidence type="ECO:0000256" key="11">
    <source>
        <dbReference type="ARBA" id="ARBA00023136"/>
    </source>
</evidence>
<feature type="transmembrane region" description="Helical" evidence="13">
    <location>
        <begin position="301"/>
        <end position="323"/>
    </location>
</feature>
<dbReference type="InterPro" id="IPR048279">
    <property type="entry name" value="MdtK-like"/>
</dbReference>
<dbReference type="InterPro" id="IPR050222">
    <property type="entry name" value="MATE_MdtK"/>
</dbReference>
<comment type="similarity">
    <text evidence="3">Belongs to the multi antimicrobial extrusion (MATE) (TC 2.A.66.1) family.</text>
</comment>
<evidence type="ECO:0000256" key="3">
    <source>
        <dbReference type="ARBA" id="ARBA00010199"/>
    </source>
</evidence>
<evidence type="ECO:0000313" key="14">
    <source>
        <dbReference type="EMBL" id="EGF13567.1"/>
    </source>
</evidence>
<dbReference type="Proteomes" id="UP000003503">
    <property type="component" value="Unassembled WGS sequence"/>
</dbReference>
<evidence type="ECO:0000256" key="9">
    <source>
        <dbReference type="ARBA" id="ARBA00022989"/>
    </source>
</evidence>
<organism evidence="14 15">
    <name type="scientific">Dialister micraerophilus DSM 19965</name>
    <dbReference type="NCBI Taxonomy" id="888062"/>
    <lineage>
        <taxon>Bacteria</taxon>
        <taxon>Bacillati</taxon>
        <taxon>Bacillota</taxon>
        <taxon>Negativicutes</taxon>
        <taxon>Veillonellales</taxon>
        <taxon>Veillonellaceae</taxon>
        <taxon>Dialister</taxon>
    </lineage>
</organism>
<dbReference type="STRING" id="888062.HMPREF9083_0884"/>
<evidence type="ECO:0000256" key="13">
    <source>
        <dbReference type="SAM" id="Phobius"/>
    </source>
</evidence>
<comment type="caution">
    <text evidence="14">The sequence shown here is derived from an EMBL/GenBank/DDBJ whole genome shotgun (WGS) entry which is preliminary data.</text>
</comment>
<dbReference type="GO" id="GO:0015297">
    <property type="term" value="F:antiporter activity"/>
    <property type="evidence" value="ECO:0007669"/>
    <property type="project" value="UniProtKB-KW"/>
</dbReference>
<evidence type="ECO:0000256" key="12">
    <source>
        <dbReference type="ARBA" id="ARBA00031636"/>
    </source>
</evidence>
<dbReference type="PIRSF" id="PIRSF006603">
    <property type="entry name" value="DinF"/>
    <property type="match status" value="1"/>
</dbReference>
<keyword evidence="6" id="KW-0050">Antiport</keyword>
<keyword evidence="11 13" id="KW-0472">Membrane</keyword>
<dbReference type="CDD" id="cd13131">
    <property type="entry name" value="MATE_NorM_like"/>
    <property type="match status" value="1"/>
</dbReference>
<feature type="transmembrane region" description="Helical" evidence="13">
    <location>
        <begin position="105"/>
        <end position="128"/>
    </location>
</feature>
<keyword evidence="15" id="KW-1185">Reference proteome</keyword>
<evidence type="ECO:0000256" key="8">
    <source>
        <dbReference type="ARBA" id="ARBA00022692"/>
    </source>
</evidence>
<keyword evidence="8 13" id="KW-0812">Transmembrane</keyword>
<sequence>MIDNNEIVSNGAIFYLRKVYMEFKQDLRKIATTMIPVLIAQLSMVGMNFMDSTMSGHVSADDLAGVAVGAGLFMPVLTCSLGILSASTPIIAQLVGKKENEKIPYVVRTGILLGIIIALVFATAYFIFIDNIMNALALTPSVEKIARMYLLAMVVAVFFQAPLISIRALTDTVQGTALSMKLFLTALPINGLLNYLFIFGAFGMEGYGGVGAGIATAITYMLVLGMFLFAIRQDPVFQSKKIFSGLKTYIRDWKEYCEIGIPNGLGIFMETSLFGFLIIFMAKFGTVAIGSYQAALNFSNLIYTIPLSCSIAMTILIGVEVGAGRYKKAKKYGRCGIVLTLAIAVITLISTIAFRSYIARLYSNEAEVLELVAQFLVYCACWQMFDAVAAPIQGILRGYKDVKIPFIMMVIAYWCVCLPVGLIMDHVFNHGPFAYWQGLVSGVGASATLLTARLIYLERKYGKFKSTN</sequence>
<evidence type="ECO:0000256" key="4">
    <source>
        <dbReference type="ARBA" id="ARBA00020268"/>
    </source>
</evidence>
<dbReference type="NCBIfam" id="TIGR00797">
    <property type="entry name" value="matE"/>
    <property type="match status" value="1"/>
</dbReference>